<reference evidence="1 2" key="1">
    <citation type="journal article" date="2014" name="Agronomy (Basel)">
        <title>A Draft Genome Sequence for Ensete ventricosum, the Drought-Tolerant Tree Against Hunger.</title>
        <authorList>
            <person name="Harrison J."/>
            <person name="Moore K.A."/>
            <person name="Paszkiewicz K."/>
            <person name="Jones T."/>
            <person name="Grant M."/>
            <person name="Ambacheew D."/>
            <person name="Muzemil S."/>
            <person name="Studholme D.J."/>
        </authorList>
    </citation>
    <scope>NUCLEOTIDE SEQUENCE [LARGE SCALE GENOMIC DNA]</scope>
</reference>
<sequence>MYIAAPSSSYCSCTLAATDATCSHKVTMQSQPTLLLPSSSSTIAITLGCHPPLGDFTPAVPTLDKLFLKCHILMQCSLILGYFHDFIEDRTMMLKVFLDDDLGFMTHDRKEQEKGIHMTPTAMMPSIPMLHYLNVAMCLYLEQTHPKLGSTSPLCKMVDS</sequence>
<accession>A0A426XT80</accession>
<comment type="caution">
    <text evidence="1">The sequence shown here is derived from an EMBL/GenBank/DDBJ whole genome shotgun (WGS) entry which is preliminary data.</text>
</comment>
<name>A0A426XT80_ENSVE</name>
<dbReference type="AlphaFoldDB" id="A0A426XT80"/>
<evidence type="ECO:0000313" key="1">
    <source>
        <dbReference type="EMBL" id="RRT42685.1"/>
    </source>
</evidence>
<protein>
    <submittedName>
        <fullName evidence="1">Uncharacterized protein</fullName>
    </submittedName>
</protein>
<organism evidence="1 2">
    <name type="scientific">Ensete ventricosum</name>
    <name type="common">Abyssinian banana</name>
    <name type="synonym">Musa ensete</name>
    <dbReference type="NCBI Taxonomy" id="4639"/>
    <lineage>
        <taxon>Eukaryota</taxon>
        <taxon>Viridiplantae</taxon>
        <taxon>Streptophyta</taxon>
        <taxon>Embryophyta</taxon>
        <taxon>Tracheophyta</taxon>
        <taxon>Spermatophyta</taxon>
        <taxon>Magnoliopsida</taxon>
        <taxon>Liliopsida</taxon>
        <taxon>Zingiberales</taxon>
        <taxon>Musaceae</taxon>
        <taxon>Ensete</taxon>
    </lineage>
</organism>
<proteinExistence type="predicted"/>
<evidence type="ECO:0000313" key="2">
    <source>
        <dbReference type="Proteomes" id="UP000287651"/>
    </source>
</evidence>
<gene>
    <name evidence="1" type="ORF">B296_00010885</name>
</gene>
<dbReference type="Proteomes" id="UP000287651">
    <property type="component" value="Unassembled WGS sequence"/>
</dbReference>
<dbReference type="EMBL" id="AMZH03017657">
    <property type="protein sequence ID" value="RRT42685.1"/>
    <property type="molecule type" value="Genomic_DNA"/>
</dbReference>